<dbReference type="PANTHER" id="PTHR43024:SF1">
    <property type="entry name" value="UDP-N-ACETYLMURAMOYL-TRIPEPTIDE--D-ALANYL-D-ALANINE LIGASE"/>
    <property type="match status" value="1"/>
</dbReference>
<evidence type="ECO:0000313" key="16">
    <source>
        <dbReference type="Proteomes" id="UP000753961"/>
    </source>
</evidence>
<dbReference type="InterPro" id="IPR051046">
    <property type="entry name" value="MurCDEF_CellWall_CoF430Synth"/>
</dbReference>
<dbReference type="GO" id="GO:0008360">
    <property type="term" value="P:regulation of cell shape"/>
    <property type="evidence" value="ECO:0007669"/>
    <property type="project" value="UniProtKB-KW"/>
</dbReference>
<protein>
    <recommendedName>
        <fullName evidence="10 11">UDP-N-acetylmuramoyl-tripeptide--D-alanyl-D-alanine ligase</fullName>
        <ecNumber evidence="10 11">6.3.2.10</ecNumber>
    </recommendedName>
    <alternativeName>
        <fullName evidence="10">D-alanyl-D-alanine-adding enzyme</fullName>
    </alternativeName>
</protein>
<feature type="domain" description="Mur ligase central" evidence="14">
    <location>
        <begin position="96"/>
        <end position="284"/>
    </location>
</feature>
<comment type="pathway">
    <text evidence="10 11">Cell wall biogenesis; peptidoglycan biosynthesis.</text>
</comment>
<evidence type="ECO:0000256" key="9">
    <source>
        <dbReference type="ARBA" id="ARBA00023316"/>
    </source>
</evidence>
<dbReference type="InterPro" id="IPR035911">
    <property type="entry name" value="MurE/MurF_N"/>
</dbReference>
<keyword evidence="4 10" id="KW-0547">Nucleotide-binding</keyword>
<dbReference type="RefSeq" id="WP_222579408.1">
    <property type="nucleotide sequence ID" value="NZ_JAHVHU010000006.1"/>
</dbReference>
<dbReference type="InterPro" id="IPR013221">
    <property type="entry name" value="Mur_ligase_cen"/>
</dbReference>
<keyword evidence="1 10" id="KW-0963">Cytoplasm</keyword>
<dbReference type="Pfam" id="PF08245">
    <property type="entry name" value="Mur_ligase_M"/>
    <property type="match status" value="1"/>
</dbReference>
<dbReference type="Pfam" id="PF02875">
    <property type="entry name" value="Mur_ligase_C"/>
    <property type="match status" value="1"/>
</dbReference>
<evidence type="ECO:0000313" key="15">
    <source>
        <dbReference type="EMBL" id="MBY5957888.1"/>
    </source>
</evidence>
<dbReference type="GO" id="GO:0005524">
    <property type="term" value="F:ATP binding"/>
    <property type="evidence" value="ECO:0007669"/>
    <property type="project" value="UniProtKB-UniRule"/>
</dbReference>
<evidence type="ECO:0000256" key="5">
    <source>
        <dbReference type="ARBA" id="ARBA00022840"/>
    </source>
</evidence>
<dbReference type="Pfam" id="PF01225">
    <property type="entry name" value="Mur_ligase"/>
    <property type="match status" value="1"/>
</dbReference>
<feature type="binding site" evidence="10">
    <location>
        <begin position="98"/>
        <end position="104"/>
    </location>
    <ligand>
        <name>ATP</name>
        <dbReference type="ChEBI" id="CHEBI:30616"/>
    </ligand>
</feature>
<dbReference type="Gene3D" id="3.40.1190.10">
    <property type="entry name" value="Mur-like, catalytic domain"/>
    <property type="match status" value="1"/>
</dbReference>
<gene>
    <name evidence="10" type="primary">murF</name>
    <name evidence="15" type="ORF">KUV50_07090</name>
</gene>
<comment type="similarity">
    <text evidence="10">Belongs to the MurCDEF family. MurF subfamily.</text>
</comment>
<dbReference type="AlphaFoldDB" id="A0A953HU26"/>
<comment type="function">
    <text evidence="10 11">Involved in cell wall formation. Catalyzes the final step in the synthesis of UDP-N-acetylmuramoyl-pentapeptide, the precursor of murein.</text>
</comment>
<keyword evidence="16" id="KW-1185">Reference proteome</keyword>
<accession>A0A953HU26</accession>
<keyword evidence="3 10" id="KW-0132">Cell division</keyword>
<dbReference type="EMBL" id="JAHVHU010000006">
    <property type="protein sequence ID" value="MBY5957888.1"/>
    <property type="molecule type" value="Genomic_DNA"/>
</dbReference>
<proteinExistence type="inferred from homology"/>
<evidence type="ECO:0000256" key="7">
    <source>
        <dbReference type="ARBA" id="ARBA00022984"/>
    </source>
</evidence>
<dbReference type="NCBIfam" id="TIGR01143">
    <property type="entry name" value="murF"/>
    <property type="match status" value="1"/>
</dbReference>
<reference evidence="15" key="1">
    <citation type="submission" date="2021-06" db="EMBL/GenBank/DDBJ databases">
        <title>44 bacteria genomes isolated from Dapeng, Shenzhen.</title>
        <authorList>
            <person name="Zheng W."/>
            <person name="Yu S."/>
            <person name="Huang Y."/>
        </authorList>
    </citation>
    <scope>NUCLEOTIDE SEQUENCE</scope>
    <source>
        <strain evidence="15">DP5N28-2</strain>
    </source>
</reference>
<evidence type="ECO:0000256" key="2">
    <source>
        <dbReference type="ARBA" id="ARBA00022598"/>
    </source>
</evidence>
<name>A0A953HU26_9BACT</name>
<dbReference type="GO" id="GO:0005737">
    <property type="term" value="C:cytoplasm"/>
    <property type="evidence" value="ECO:0007669"/>
    <property type="project" value="UniProtKB-SubCell"/>
</dbReference>
<keyword evidence="7 10" id="KW-0573">Peptidoglycan synthesis</keyword>
<keyword evidence="8 10" id="KW-0131">Cell cycle</keyword>
<evidence type="ECO:0000256" key="4">
    <source>
        <dbReference type="ARBA" id="ARBA00022741"/>
    </source>
</evidence>
<dbReference type="InterPro" id="IPR036615">
    <property type="entry name" value="Mur_ligase_C_dom_sf"/>
</dbReference>
<dbReference type="InterPro" id="IPR036565">
    <property type="entry name" value="Mur-like_cat_sf"/>
</dbReference>
<evidence type="ECO:0000259" key="14">
    <source>
        <dbReference type="Pfam" id="PF08245"/>
    </source>
</evidence>
<feature type="domain" description="Mur ligase N-terminal catalytic" evidence="12">
    <location>
        <begin position="17"/>
        <end position="70"/>
    </location>
</feature>
<evidence type="ECO:0000256" key="6">
    <source>
        <dbReference type="ARBA" id="ARBA00022960"/>
    </source>
</evidence>
<dbReference type="InterPro" id="IPR000713">
    <property type="entry name" value="Mur_ligase_N"/>
</dbReference>
<comment type="caution">
    <text evidence="15">The sequence shown here is derived from an EMBL/GenBank/DDBJ whole genome shotgun (WGS) entry which is preliminary data.</text>
</comment>
<keyword evidence="2 10" id="KW-0436">Ligase</keyword>
<keyword evidence="9 10" id="KW-0961">Cell wall biogenesis/degradation</keyword>
<dbReference type="HAMAP" id="MF_02019">
    <property type="entry name" value="MurF"/>
    <property type="match status" value="1"/>
</dbReference>
<dbReference type="SUPFAM" id="SSF53623">
    <property type="entry name" value="MurD-like peptide ligases, catalytic domain"/>
    <property type="match status" value="1"/>
</dbReference>
<keyword evidence="6 10" id="KW-0133">Cell shape</keyword>
<dbReference type="PANTHER" id="PTHR43024">
    <property type="entry name" value="UDP-N-ACETYLMURAMOYL-TRIPEPTIDE--D-ALANYL-D-ALANINE LIGASE"/>
    <property type="match status" value="1"/>
</dbReference>
<keyword evidence="5 10" id="KW-0067">ATP-binding</keyword>
<comment type="catalytic activity">
    <reaction evidence="10 11">
        <text>D-alanyl-D-alanine + UDP-N-acetyl-alpha-D-muramoyl-L-alanyl-gamma-D-glutamyl-meso-2,6-diaminopimelate + ATP = UDP-N-acetyl-alpha-D-muramoyl-L-alanyl-gamma-D-glutamyl-meso-2,6-diaminopimeloyl-D-alanyl-D-alanine + ADP + phosphate + H(+)</text>
        <dbReference type="Rhea" id="RHEA:28374"/>
        <dbReference type="ChEBI" id="CHEBI:15378"/>
        <dbReference type="ChEBI" id="CHEBI:30616"/>
        <dbReference type="ChEBI" id="CHEBI:43474"/>
        <dbReference type="ChEBI" id="CHEBI:57822"/>
        <dbReference type="ChEBI" id="CHEBI:61386"/>
        <dbReference type="ChEBI" id="CHEBI:83905"/>
        <dbReference type="ChEBI" id="CHEBI:456216"/>
        <dbReference type="EC" id="6.3.2.10"/>
    </reaction>
</comment>
<dbReference type="SUPFAM" id="SSF53244">
    <property type="entry name" value="MurD-like peptide ligases, peptide-binding domain"/>
    <property type="match status" value="1"/>
</dbReference>
<dbReference type="EC" id="6.3.2.10" evidence="10 11"/>
<comment type="subcellular location">
    <subcellularLocation>
        <location evidence="10 11">Cytoplasm</location>
    </subcellularLocation>
</comment>
<dbReference type="SUPFAM" id="SSF63418">
    <property type="entry name" value="MurE/MurF N-terminal domain"/>
    <property type="match status" value="1"/>
</dbReference>
<dbReference type="GO" id="GO:0071555">
    <property type="term" value="P:cell wall organization"/>
    <property type="evidence" value="ECO:0007669"/>
    <property type="project" value="UniProtKB-KW"/>
</dbReference>
<dbReference type="GO" id="GO:0047480">
    <property type="term" value="F:UDP-N-acetylmuramoyl-tripeptide-D-alanyl-D-alanine ligase activity"/>
    <property type="evidence" value="ECO:0007669"/>
    <property type="project" value="UniProtKB-UniRule"/>
</dbReference>
<dbReference type="GO" id="GO:0009252">
    <property type="term" value="P:peptidoglycan biosynthetic process"/>
    <property type="evidence" value="ECO:0007669"/>
    <property type="project" value="UniProtKB-UniRule"/>
</dbReference>
<feature type="domain" description="Mur ligase C-terminal" evidence="13">
    <location>
        <begin position="308"/>
        <end position="423"/>
    </location>
</feature>
<evidence type="ECO:0000259" key="12">
    <source>
        <dbReference type="Pfam" id="PF01225"/>
    </source>
</evidence>
<evidence type="ECO:0000259" key="13">
    <source>
        <dbReference type="Pfam" id="PF02875"/>
    </source>
</evidence>
<evidence type="ECO:0000256" key="10">
    <source>
        <dbReference type="HAMAP-Rule" id="MF_02019"/>
    </source>
</evidence>
<evidence type="ECO:0000256" key="3">
    <source>
        <dbReference type="ARBA" id="ARBA00022618"/>
    </source>
</evidence>
<evidence type="ECO:0000256" key="8">
    <source>
        <dbReference type="ARBA" id="ARBA00023306"/>
    </source>
</evidence>
<evidence type="ECO:0000256" key="1">
    <source>
        <dbReference type="ARBA" id="ARBA00022490"/>
    </source>
</evidence>
<dbReference type="GO" id="GO:0051301">
    <property type="term" value="P:cell division"/>
    <property type="evidence" value="ECO:0007669"/>
    <property type="project" value="UniProtKB-KW"/>
</dbReference>
<dbReference type="Gene3D" id="3.90.190.20">
    <property type="entry name" value="Mur ligase, C-terminal domain"/>
    <property type="match status" value="1"/>
</dbReference>
<dbReference type="InterPro" id="IPR004101">
    <property type="entry name" value="Mur_ligase_C"/>
</dbReference>
<sequence>MKKDLTLLDLLLESTGADIDSRTIEPGNLFFALPGSKTDGSRFASDALEKGARAVIVARDSGLEGDDYWLVEDVLQTMQQLAGEYRRWLNVPVLAITGSNGKTTNKNLLAAALGTKYQVHATAGNFNNHIGLPLTLLNAPKETEFLLLEMGTNHFGEIATLCEIAQPNYGSILNIGKSHLEFLHSVEGVLKAKAELADYLNHHDGYLFLNLEEDSLGPLKSHPVQKIRFDRNHLPETDYVVEMEKFSGGIELRLKSKNVDKTLTLKSSLWGGHNVQNLIHALAVSSYFKTDLASVVEALAGYVPKNNRSQILTWKGHRVYLDAYNANPTSMRHSISFFREEYPHQGVLILGDMGELGAATLEEHQSILELIDALGFEQVWLVGEYFRMAAGKEYPHFNFCPEVEFVDERAIQKGDPILIKGSRSMELERLVGG</sequence>
<dbReference type="InterPro" id="IPR005863">
    <property type="entry name" value="UDP-N-AcMur_synth"/>
</dbReference>
<evidence type="ECO:0000256" key="11">
    <source>
        <dbReference type="RuleBase" id="RU004136"/>
    </source>
</evidence>
<organism evidence="15 16">
    <name type="scientific">Membranihabitans marinus</name>
    <dbReference type="NCBI Taxonomy" id="1227546"/>
    <lineage>
        <taxon>Bacteria</taxon>
        <taxon>Pseudomonadati</taxon>
        <taxon>Bacteroidota</taxon>
        <taxon>Saprospiria</taxon>
        <taxon>Saprospirales</taxon>
        <taxon>Saprospiraceae</taxon>
        <taxon>Membranihabitans</taxon>
    </lineage>
</organism>
<dbReference type="Proteomes" id="UP000753961">
    <property type="component" value="Unassembled WGS sequence"/>
</dbReference>
<dbReference type="Gene3D" id="3.40.1390.10">
    <property type="entry name" value="MurE/MurF, N-terminal domain"/>
    <property type="match status" value="1"/>
</dbReference>